<protein>
    <recommendedName>
        <fullName evidence="2">tRNA (guanine(46)-N(7))-methyltransferase</fullName>
        <ecNumber evidence="2">2.1.1.33</ecNumber>
    </recommendedName>
</protein>
<accession>A0A4S4KNS8</accession>
<dbReference type="Pfam" id="PF02390">
    <property type="entry name" value="Methyltransf_4"/>
    <property type="match status" value="1"/>
</dbReference>
<evidence type="ECO:0000256" key="3">
    <source>
        <dbReference type="ARBA" id="ARBA00022603"/>
    </source>
</evidence>
<name>A0A4S4KNS8_9APHY</name>
<dbReference type="InterPro" id="IPR029063">
    <property type="entry name" value="SAM-dependent_MTases_sf"/>
</dbReference>
<keyword evidence="8" id="KW-1185">Reference proteome</keyword>
<proteinExistence type="predicted"/>
<evidence type="ECO:0000313" key="8">
    <source>
        <dbReference type="Proteomes" id="UP000309038"/>
    </source>
</evidence>
<keyword evidence="3" id="KW-0489">Methyltransferase</keyword>
<dbReference type="EMBL" id="SGPJ01000063">
    <property type="protein sequence ID" value="THG99963.1"/>
    <property type="molecule type" value="Genomic_DNA"/>
</dbReference>
<evidence type="ECO:0000256" key="4">
    <source>
        <dbReference type="ARBA" id="ARBA00022679"/>
    </source>
</evidence>
<dbReference type="CDD" id="cd02440">
    <property type="entry name" value="AdoMet_MTases"/>
    <property type="match status" value="1"/>
</dbReference>
<dbReference type="Proteomes" id="UP000309038">
    <property type="component" value="Unassembled WGS sequence"/>
</dbReference>
<dbReference type="SUPFAM" id="SSF53335">
    <property type="entry name" value="S-adenosyl-L-methionine-dependent methyltransferases"/>
    <property type="match status" value="1"/>
</dbReference>
<gene>
    <name evidence="7" type="ORF">EW026_g2493</name>
</gene>
<keyword evidence="4" id="KW-0808">Transferase</keyword>
<sequence length="242" mass="26973">MDDTDDAASDARSGSGSPAPSLYSFNASVDEQFILRQIYGRTLNTQNDTYFLPADNEEHRRLDLQHQIYTISLGALYAAPGLVQWALRLRPNRTPTILDVGTGSGSWAIDMAKEFPHCEVVGLDLVPPRVESELPCNCRMFFAAYNAMKTKGGSIDSPSMSPTWLRGVDTLTDVGWDKTFIPIGPWIYGNEQERVLAEMLRKNCLAYISGMGPLLLRHVLLKDICQKVLRKCNAKPPESYKS</sequence>
<dbReference type="Gene3D" id="3.40.50.150">
    <property type="entry name" value="Vaccinia Virus protein VP39"/>
    <property type="match status" value="1"/>
</dbReference>
<keyword evidence="5" id="KW-0949">S-adenosyl-L-methionine</keyword>
<dbReference type="AlphaFoldDB" id="A0A4S4KNS8"/>
<reference evidence="7 8" key="1">
    <citation type="submission" date="2019-02" db="EMBL/GenBank/DDBJ databases">
        <title>Genome sequencing of the rare red list fungi Phlebia centrifuga.</title>
        <authorList>
            <person name="Buettner E."/>
            <person name="Kellner H."/>
        </authorList>
    </citation>
    <scope>NUCLEOTIDE SEQUENCE [LARGE SCALE GENOMIC DNA]</scope>
    <source>
        <strain evidence="7 8">DSM 108282</strain>
    </source>
</reference>
<keyword evidence="6" id="KW-0819">tRNA processing</keyword>
<evidence type="ECO:0000313" key="7">
    <source>
        <dbReference type="EMBL" id="THG99963.1"/>
    </source>
</evidence>
<dbReference type="InterPro" id="IPR003358">
    <property type="entry name" value="tRNA_(Gua-N-7)_MeTrfase_Trmb"/>
</dbReference>
<organism evidence="7 8">
    <name type="scientific">Hermanssonia centrifuga</name>
    <dbReference type="NCBI Taxonomy" id="98765"/>
    <lineage>
        <taxon>Eukaryota</taxon>
        <taxon>Fungi</taxon>
        <taxon>Dikarya</taxon>
        <taxon>Basidiomycota</taxon>
        <taxon>Agaricomycotina</taxon>
        <taxon>Agaricomycetes</taxon>
        <taxon>Polyporales</taxon>
        <taxon>Meruliaceae</taxon>
        <taxon>Hermanssonia</taxon>
    </lineage>
</organism>
<evidence type="ECO:0000256" key="2">
    <source>
        <dbReference type="ARBA" id="ARBA00011977"/>
    </source>
</evidence>
<evidence type="ECO:0000256" key="1">
    <source>
        <dbReference type="ARBA" id="ARBA00000142"/>
    </source>
</evidence>
<evidence type="ECO:0000256" key="6">
    <source>
        <dbReference type="ARBA" id="ARBA00022694"/>
    </source>
</evidence>
<dbReference type="GO" id="GO:0008176">
    <property type="term" value="F:tRNA (guanine(46)-N7)-methyltransferase activity"/>
    <property type="evidence" value="ECO:0007669"/>
    <property type="project" value="UniProtKB-EC"/>
</dbReference>
<evidence type="ECO:0000256" key="5">
    <source>
        <dbReference type="ARBA" id="ARBA00022691"/>
    </source>
</evidence>
<comment type="catalytic activity">
    <reaction evidence="1">
        <text>guanosine(46) in tRNA + S-adenosyl-L-methionine = N(7)-methylguanosine(46) in tRNA + S-adenosyl-L-homocysteine</text>
        <dbReference type="Rhea" id="RHEA:42708"/>
        <dbReference type="Rhea" id="RHEA-COMP:10188"/>
        <dbReference type="Rhea" id="RHEA-COMP:10189"/>
        <dbReference type="ChEBI" id="CHEBI:57856"/>
        <dbReference type="ChEBI" id="CHEBI:59789"/>
        <dbReference type="ChEBI" id="CHEBI:74269"/>
        <dbReference type="ChEBI" id="CHEBI:74480"/>
        <dbReference type="EC" id="2.1.1.33"/>
    </reaction>
</comment>
<dbReference type="EC" id="2.1.1.33" evidence="2"/>
<comment type="caution">
    <text evidence="7">The sequence shown here is derived from an EMBL/GenBank/DDBJ whole genome shotgun (WGS) entry which is preliminary data.</text>
</comment>